<evidence type="ECO:0000256" key="3">
    <source>
        <dbReference type="ARBA" id="ARBA00023002"/>
    </source>
</evidence>
<dbReference type="PANTHER" id="PTHR46865">
    <property type="entry name" value="OXIDOREDUCTASE-RELATED"/>
    <property type="match status" value="1"/>
</dbReference>
<keyword evidence="2" id="KW-0274">FAD</keyword>
<protein>
    <submittedName>
        <fullName evidence="6">FAD/NAD(P)-binding domain-containing protein</fullName>
    </submittedName>
</protein>
<dbReference type="GO" id="GO:0016491">
    <property type="term" value="F:oxidoreductase activity"/>
    <property type="evidence" value="ECO:0007669"/>
    <property type="project" value="UniProtKB-KW"/>
</dbReference>
<dbReference type="AlphaFoldDB" id="A0A2I1D4Y6"/>
<proteinExistence type="predicted"/>
<dbReference type="OrthoDB" id="655030at2759"/>
<feature type="domain" description="FAD-binding" evidence="5">
    <location>
        <begin position="5"/>
        <end position="322"/>
    </location>
</feature>
<dbReference type="Proteomes" id="UP000234254">
    <property type="component" value="Unassembled WGS sequence"/>
</dbReference>
<evidence type="ECO:0000313" key="6">
    <source>
        <dbReference type="EMBL" id="PKY04934.1"/>
    </source>
</evidence>
<organism evidence="6 7">
    <name type="scientific">Aspergillus campestris (strain IBT 28561)</name>
    <dbReference type="NCBI Taxonomy" id="1392248"/>
    <lineage>
        <taxon>Eukaryota</taxon>
        <taxon>Fungi</taxon>
        <taxon>Dikarya</taxon>
        <taxon>Ascomycota</taxon>
        <taxon>Pezizomycotina</taxon>
        <taxon>Eurotiomycetes</taxon>
        <taxon>Eurotiomycetidae</taxon>
        <taxon>Eurotiales</taxon>
        <taxon>Aspergillaceae</taxon>
        <taxon>Aspergillus</taxon>
        <taxon>Aspergillus subgen. Circumdati</taxon>
    </lineage>
</organism>
<dbReference type="InterPro" id="IPR051704">
    <property type="entry name" value="FAD_aromatic-hydroxylase"/>
</dbReference>
<dbReference type="InterPro" id="IPR002938">
    <property type="entry name" value="FAD-bd"/>
</dbReference>
<evidence type="ECO:0000256" key="2">
    <source>
        <dbReference type="ARBA" id="ARBA00022827"/>
    </source>
</evidence>
<accession>A0A2I1D4Y6</accession>
<evidence type="ECO:0000259" key="5">
    <source>
        <dbReference type="Pfam" id="PF01494"/>
    </source>
</evidence>
<dbReference type="VEuPathDB" id="FungiDB:P168DRAFT_289784"/>
<dbReference type="RefSeq" id="XP_024693528.1">
    <property type="nucleotide sequence ID" value="XM_024837076.1"/>
</dbReference>
<keyword evidence="4" id="KW-0732">Signal</keyword>
<gene>
    <name evidence="6" type="ORF">P168DRAFT_289784</name>
</gene>
<feature type="chain" id="PRO_5014180931" evidence="4">
    <location>
        <begin position="20"/>
        <end position="409"/>
    </location>
</feature>
<dbReference type="GO" id="GO:0071949">
    <property type="term" value="F:FAD binding"/>
    <property type="evidence" value="ECO:0007669"/>
    <property type="project" value="InterPro"/>
</dbReference>
<evidence type="ECO:0000256" key="1">
    <source>
        <dbReference type="ARBA" id="ARBA00022630"/>
    </source>
</evidence>
<sequence length="409" mass="45620">MAPLKILICGGGCAGPALALFLARSGHQVVVVERFPVLRAQGAQIDLRGQGIETVRRMGLLETIRDVCVGEGGACCVNAQGEVIATSMANTSGQGAQTLTSEYEIMRGDIVRTLYDATKDNVQYIFGKSVEHFEQDGNGVTVHFSDNTSDTFDLLVGADGQNSRIRKAILPPNGPDPYRRMGIYIAYFYIPRRETDNNMVNVYFCPGSRLIFRRSPESSETGVYLMFRDDSPELHSISKASVEQQKAFFAQRFRGAGWETDRFLEEMKTADDFFCHECVQIRTDTWHKDRVVLLGDAGYCPSPFTGMGTTVGLVGAYVLAGEISRNPDNLPLALENYDKTLRPFITEVQKINPTFVRWFMPESRWGVAIIQWIAWLLCLLRIPSILARFAPEEEGGWKMPDYPVLNSVA</sequence>
<dbReference type="EMBL" id="MSFM01000005">
    <property type="protein sequence ID" value="PKY04934.1"/>
    <property type="molecule type" value="Genomic_DNA"/>
</dbReference>
<comment type="caution">
    <text evidence="6">The sequence shown here is derived from an EMBL/GenBank/DDBJ whole genome shotgun (WGS) entry which is preliminary data.</text>
</comment>
<evidence type="ECO:0000256" key="4">
    <source>
        <dbReference type="SAM" id="SignalP"/>
    </source>
</evidence>
<name>A0A2I1D4Y6_ASPC2</name>
<dbReference type="PANTHER" id="PTHR46865:SF2">
    <property type="entry name" value="MONOOXYGENASE"/>
    <property type="match status" value="1"/>
</dbReference>
<keyword evidence="3" id="KW-0560">Oxidoreductase</keyword>
<dbReference type="Gene3D" id="3.50.50.60">
    <property type="entry name" value="FAD/NAD(P)-binding domain"/>
    <property type="match status" value="1"/>
</dbReference>
<reference evidence="6" key="1">
    <citation type="submission" date="2016-12" db="EMBL/GenBank/DDBJ databases">
        <title>The genomes of Aspergillus section Nigri reveals drivers in fungal speciation.</title>
        <authorList>
            <consortium name="DOE Joint Genome Institute"/>
            <person name="Vesth T.C."/>
            <person name="Nybo J."/>
            <person name="Theobald S."/>
            <person name="Brandl J."/>
            <person name="Frisvad J.C."/>
            <person name="Nielsen K.F."/>
            <person name="Lyhne E.K."/>
            <person name="Kogle M.E."/>
            <person name="Kuo A."/>
            <person name="Riley R."/>
            <person name="Clum A."/>
            <person name="Nolan M."/>
            <person name="Lipzen A."/>
            <person name="Salamov A."/>
            <person name="Henrissat B."/>
            <person name="Wiebenga A."/>
            <person name="De vries R.P."/>
            <person name="Grigoriev I.V."/>
            <person name="Mortensen U.H."/>
            <person name="Andersen M.R."/>
            <person name="Baker S.E."/>
        </authorList>
    </citation>
    <scope>NUCLEOTIDE SEQUENCE</scope>
    <source>
        <strain evidence="6">IBT 28561</strain>
    </source>
</reference>
<keyword evidence="1" id="KW-0285">Flavoprotein</keyword>
<keyword evidence="7" id="KW-1185">Reference proteome</keyword>
<evidence type="ECO:0000313" key="7">
    <source>
        <dbReference type="Proteomes" id="UP000234254"/>
    </source>
</evidence>
<dbReference type="PRINTS" id="PR00420">
    <property type="entry name" value="RNGMNOXGNASE"/>
</dbReference>
<dbReference type="InterPro" id="IPR036188">
    <property type="entry name" value="FAD/NAD-bd_sf"/>
</dbReference>
<dbReference type="SUPFAM" id="SSF51905">
    <property type="entry name" value="FAD/NAD(P)-binding domain"/>
    <property type="match status" value="1"/>
</dbReference>
<feature type="signal peptide" evidence="4">
    <location>
        <begin position="1"/>
        <end position="19"/>
    </location>
</feature>
<dbReference type="GeneID" id="36544600"/>
<dbReference type="Pfam" id="PF01494">
    <property type="entry name" value="FAD_binding_3"/>
    <property type="match status" value="1"/>
</dbReference>